<dbReference type="RefSeq" id="WP_017362212.1">
    <property type="nucleotide sequence ID" value="NZ_FMZQ01000007.1"/>
</dbReference>
<accession>A0A1G6PT89</accession>
<proteinExistence type="predicted"/>
<sequence length="335" mass="36549">MVSKPTQQAYAELQKAYDFFNQELFDNRLPYCLITLQRQHDTYGYFSANQFQNRTDGEQTHEIALNPSYFAVRTIQETLSVLVREMVSLDQRLNTKRDKLPRRRYRNTEWADMCEAIGLMPTDTGLPGGKRVGDNVQTYVIEGGPFDQACSKLVDDTFTLSWVDRFPPRLPLPVVASPDIIEASPLAKNPLLASASDDDDVSSASDIAPLARVANSDAEGEGGTSMADLGIESMPAGNEANDAGAAQAPAPQLAAKPAAPPMKRFEPVLVDTLKEQGIEPRDPAKSASKTTFQCSVCGAKAWGKPSLRIGCYGAPDNPHEPQMMGALQKELPKTA</sequence>
<feature type="region of interest" description="Disordered" evidence="1">
    <location>
        <begin position="212"/>
        <end position="261"/>
    </location>
</feature>
<feature type="compositionally biased region" description="Low complexity" evidence="1">
    <location>
        <begin position="235"/>
        <end position="257"/>
    </location>
</feature>
<organism evidence="2 3">
    <name type="scientific">Ectopseudomonas chengduensis</name>
    <dbReference type="NCBI Taxonomy" id="489632"/>
    <lineage>
        <taxon>Bacteria</taxon>
        <taxon>Pseudomonadati</taxon>
        <taxon>Pseudomonadota</taxon>
        <taxon>Gammaproteobacteria</taxon>
        <taxon>Pseudomonadales</taxon>
        <taxon>Pseudomonadaceae</taxon>
        <taxon>Ectopseudomonas</taxon>
    </lineage>
</organism>
<protein>
    <submittedName>
        <fullName evidence="2">Uncharacterized protein</fullName>
    </submittedName>
</protein>
<evidence type="ECO:0000313" key="3">
    <source>
        <dbReference type="Proteomes" id="UP000199467"/>
    </source>
</evidence>
<name>A0A1G6PT89_9GAMM</name>
<evidence type="ECO:0000256" key="1">
    <source>
        <dbReference type="SAM" id="MobiDB-lite"/>
    </source>
</evidence>
<dbReference type="Proteomes" id="UP000199467">
    <property type="component" value="Unassembled WGS sequence"/>
</dbReference>
<gene>
    <name evidence="2" type="ORF">SAMN05216576_10754</name>
</gene>
<reference evidence="3" key="1">
    <citation type="submission" date="2016-10" db="EMBL/GenBank/DDBJ databases">
        <authorList>
            <person name="Varghese N."/>
            <person name="Submissions S."/>
        </authorList>
    </citation>
    <scope>NUCLEOTIDE SEQUENCE [LARGE SCALE GENOMIC DNA]</scope>
    <source>
        <strain evidence="3">DSM 26382</strain>
    </source>
</reference>
<dbReference type="EMBL" id="FMZQ01000007">
    <property type="protein sequence ID" value="SDC82585.1"/>
    <property type="molecule type" value="Genomic_DNA"/>
</dbReference>
<dbReference type="AlphaFoldDB" id="A0A1G6PT89"/>
<dbReference type="GeneID" id="57609155"/>
<evidence type="ECO:0000313" key="2">
    <source>
        <dbReference type="EMBL" id="SDC82585.1"/>
    </source>
</evidence>
<keyword evidence="3" id="KW-1185">Reference proteome</keyword>